<evidence type="ECO:0000256" key="2">
    <source>
        <dbReference type="ARBA" id="ARBA00022448"/>
    </source>
</evidence>
<dbReference type="AlphaFoldDB" id="A0ABD6N535"/>
<dbReference type="PROSITE" id="PS50928">
    <property type="entry name" value="ABC_TM1"/>
    <property type="match status" value="1"/>
</dbReference>
<comment type="similarity">
    <text evidence="8">Belongs to the binding-protein-dependent transport system permease family.</text>
</comment>
<keyword evidence="3" id="KW-1003">Cell membrane</keyword>
<keyword evidence="7 8" id="KW-0472">Membrane</keyword>
<dbReference type="SUPFAM" id="SSF161098">
    <property type="entry name" value="MetI-like"/>
    <property type="match status" value="1"/>
</dbReference>
<organism evidence="10 11">
    <name type="scientific">Pseudomonas hunanensis</name>
    <dbReference type="NCBI Taxonomy" id="1247546"/>
    <lineage>
        <taxon>Bacteria</taxon>
        <taxon>Pseudomonadati</taxon>
        <taxon>Pseudomonadota</taxon>
        <taxon>Gammaproteobacteria</taxon>
        <taxon>Pseudomonadales</taxon>
        <taxon>Pseudomonadaceae</taxon>
        <taxon>Pseudomonas</taxon>
    </lineage>
</organism>
<dbReference type="InterPro" id="IPR000515">
    <property type="entry name" value="MetI-like"/>
</dbReference>
<keyword evidence="5 8" id="KW-0812">Transmembrane</keyword>
<evidence type="ECO:0000256" key="4">
    <source>
        <dbReference type="ARBA" id="ARBA00022519"/>
    </source>
</evidence>
<sequence>MLKLNQAVTPTQITHLHRLWLYGLAALILLFLILPCLIVIPMSFSASQYLEFPPREWSLRWYEAYLTSPEWMLATWVSFKVAIISTLVATVLGTMAAYGLSQARGGMAKFANGLMMLPMLVPIILVAVGVFFVYSRTGLNNTVIGLVLAHSVLAIPFVLIAVGNGLQGFDMNQEMAARSLGASRAWAFLTVTLPQIRLSIISGALFAFIASFDEVVIALFIVGGDSSTLTRRMFANIRDQIDPTVAAVSTLMILLSILLLVLMQYIKGMEKRRQRVPSVG</sequence>
<evidence type="ECO:0000313" key="10">
    <source>
        <dbReference type="EMBL" id="NWL47440.1"/>
    </source>
</evidence>
<keyword evidence="2 8" id="KW-0813">Transport</keyword>
<feature type="transmembrane region" description="Helical" evidence="8">
    <location>
        <begin position="110"/>
        <end position="134"/>
    </location>
</feature>
<dbReference type="CDD" id="cd06261">
    <property type="entry name" value="TM_PBP2"/>
    <property type="match status" value="1"/>
</dbReference>
<evidence type="ECO:0000259" key="9">
    <source>
        <dbReference type="PROSITE" id="PS50928"/>
    </source>
</evidence>
<dbReference type="PANTHER" id="PTHR43357">
    <property type="entry name" value="INNER MEMBRANE ABC TRANSPORTER PERMEASE PROTEIN YDCV"/>
    <property type="match status" value="1"/>
</dbReference>
<gene>
    <name evidence="10" type="ORF">DM819_16675</name>
</gene>
<evidence type="ECO:0000256" key="5">
    <source>
        <dbReference type="ARBA" id="ARBA00022692"/>
    </source>
</evidence>
<feature type="transmembrane region" description="Helical" evidence="8">
    <location>
        <begin position="20"/>
        <end position="44"/>
    </location>
</feature>
<accession>A0ABD6N535</accession>
<dbReference type="EMBL" id="QJRE01000113">
    <property type="protein sequence ID" value="NWL47440.1"/>
    <property type="molecule type" value="Genomic_DNA"/>
</dbReference>
<evidence type="ECO:0000256" key="7">
    <source>
        <dbReference type="ARBA" id="ARBA00023136"/>
    </source>
</evidence>
<proteinExistence type="inferred from homology"/>
<dbReference type="InterPro" id="IPR035906">
    <property type="entry name" value="MetI-like_sf"/>
</dbReference>
<dbReference type="PANTHER" id="PTHR43357:SF4">
    <property type="entry name" value="INNER MEMBRANE ABC TRANSPORTER PERMEASE PROTEIN YDCV"/>
    <property type="match status" value="1"/>
</dbReference>
<dbReference type="GO" id="GO:0005886">
    <property type="term" value="C:plasma membrane"/>
    <property type="evidence" value="ECO:0007669"/>
    <property type="project" value="UniProtKB-SubCell"/>
</dbReference>
<evidence type="ECO:0000256" key="3">
    <source>
        <dbReference type="ARBA" id="ARBA00022475"/>
    </source>
</evidence>
<keyword evidence="6 8" id="KW-1133">Transmembrane helix</keyword>
<name>A0ABD6N535_9PSED</name>
<keyword evidence="4" id="KW-0997">Cell inner membrane</keyword>
<feature type="transmembrane region" description="Helical" evidence="8">
    <location>
        <begin position="146"/>
        <end position="166"/>
    </location>
</feature>
<dbReference type="Proteomes" id="UP000704738">
    <property type="component" value="Unassembled WGS sequence"/>
</dbReference>
<reference evidence="10 11" key="1">
    <citation type="submission" date="2018-06" db="EMBL/GenBank/DDBJ databases">
        <title>Bacteria isolated from soil of Wuhan.</title>
        <authorList>
            <person name="Xiang W."/>
            <person name="Huang C."/>
        </authorList>
    </citation>
    <scope>NUCLEOTIDE SEQUENCE [LARGE SCALE GENOMIC DNA]</scope>
    <source>
        <strain evidence="11">xwS4</strain>
    </source>
</reference>
<feature type="transmembrane region" description="Helical" evidence="8">
    <location>
        <begin position="244"/>
        <end position="266"/>
    </location>
</feature>
<feature type="transmembrane region" description="Helical" evidence="8">
    <location>
        <begin position="71"/>
        <end position="98"/>
    </location>
</feature>
<comment type="caution">
    <text evidence="10">The sequence shown here is derived from an EMBL/GenBank/DDBJ whole genome shotgun (WGS) entry which is preliminary data.</text>
</comment>
<protein>
    <submittedName>
        <fullName evidence="10">ABC transporter permease</fullName>
    </submittedName>
</protein>
<evidence type="ECO:0000256" key="8">
    <source>
        <dbReference type="RuleBase" id="RU363032"/>
    </source>
</evidence>
<dbReference type="Gene3D" id="1.10.3720.10">
    <property type="entry name" value="MetI-like"/>
    <property type="match status" value="1"/>
</dbReference>
<evidence type="ECO:0000256" key="6">
    <source>
        <dbReference type="ARBA" id="ARBA00022989"/>
    </source>
</evidence>
<dbReference type="RefSeq" id="WP_179053115.1">
    <property type="nucleotide sequence ID" value="NZ_QJRE01000113.1"/>
</dbReference>
<feature type="domain" description="ABC transmembrane type-1" evidence="9">
    <location>
        <begin position="75"/>
        <end position="263"/>
    </location>
</feature>
<evidence type="ECO:0000313" key="11">
    <source>
        <dbReference type="Proteomes" id="UP000704738"/>
    </source>
</evidence>
<feature type="transmembrane region" description="Helical" evidence="8">
    <location>
        <begin position="204"/>
        <end position="224"/>
    </location>
</feature>
<dbReference type="Pfam" id="PF00528">
    <property type="entry name" value="BPD_transp_1"/>
    <property type="match status" value="1"/>
</dbReference>
<comment type="subcellular location">
    <subcellularLocation>
        <location evidence="1">Cell inner membrane</location>
        <topology evidence="1">Multi-pass membrane protein</topology>
    </subcellularLocation>
    <subcellularLocation>
        <location evidence="8">Cell membrane</location>
        <topology evidence="8">Multi-pass membrane protein</topology>
    </subcellularLocation>
</comment>
<evidence type="ECO:0000256" key="1">
    <source>
        <dbReference type="ARBA" id="ARBA00004429"/>
    </source>
</evidence>